<organism evidence="2">
    <name type="scientific">marine sediment metagenome</name>
    <dbReference type="NCBI Taxonomy" id="412755"/>
    <lineage>
        <taxon>unclassified sequences</taxon>
        <taxon>metagenomes</taxon>
        <taxon>ecological metagenomes</taxon>
    </lineage>
</organism>
<sequence length="60" mass="6487">MLLVKINVTMLTLMAVFFLYLGATGQSLESHLLTGFGASMLILLSSTGGMLALRKKETPR</sequence>
<reference evidence="2" key="1">
    <citation type="journal article" date="2015" name="Nature">
        <title>Complex archaea that bridge the gap between prokaryotes and eukaryotes.</title>
        <authorList>
            <person name="Spang A."/>
            <person name="Saw J.H."/>
            <person name="Jorgensen S.L."/>
            <person name="Zaremba-Niedzwiedzka K."/>
            <person name="Martijn J."/>
            <person name="Lind A.E."/>
            <person name="van Eijk R."/>
            <person name="Schleper C."/>
            <person name="Guy L."/>
            <person name="Ettema T.J."/>
        </authorList>
    </citation>
    <scope>NUCLEOTIDE SEQUENCE</scope>
</reference>
<feature type="transmembrane region" description="Helical" evidence="1">
    <location>
        <begin position="35"/>
        <end position="53"/>
    </location>
</feature>
<gene>
    <name evidence="2" type="ORF">LCGC14_0163450</name>
</gene>
<protein>
    <submittedName>
        <fullName evidence="2">Uncharacterized protein</fullName>
    </submittedName>
</protein>
<dbReference type="AlphaFoldDB" id="A0A0F9XCH8"/>
<keyword evidence="1" id="KW-0472">Membrane</keyword>
<proteinExistence type="predicted"/>
<comment type="caution">
    <text evidence="2">The sequence shown here is derived from an EMBL/GenBank/DDBJ whole genome shotgun (WGS) entry which is preliminary data.</text>
</comment>
<keyword evidence="1" id="KW-0812">Transmembrane</keyword>
<evidence type="ECO:0000313" key="2">
    <source>
        <dbReference type="EMBL" id="KKN96701.1"/>
    </source>
</evidence>
<dbReference type="EMBL" id="LAZR01000062">
    <property type="protein sequence ID" value="KKN96701.1"/>
    <property type="molecule type" value="Genomic_DNA"/>
</dbReference>
<evidence type="ECO:0000256" key="1">
    <source>
        <dbReference type="SAM" id="Phobius"/>
    </source>
</evidence>
<accession>A0A0F9XCH8</accession>
<name>A0A0F9XCH8_9ZZZZ</name>
<keyword evidence="1" id="KW-1133">Transmembrane helix</keyword>